<keyword evidence="3 5" id="KW-0949">S-adenosyl-L-methionine</keyword>
<feature type="binding site" evidence="5">
    <location>
        <position position="32"/>
    </location>
    <ligand>
        <name>S-adenosyl-L-methionine</name>
        <dbReference type="ChEBI" id="CHEBI:59789"/>
    </ligand>
</feature>
<evidence type="ECO:0000313" key="8">
    <source>
        <dbReference type="Proteomes" id="UP001500984"/>
    </source>
</evidence>
<feature type="domain" description="Ribosomal RNA adenine methylase transferase N-terminal" evidence="6">
    <location>
        <begin position="37"/>
        <end position="195"/>
    </location>
</feature>
<keyword evidence="2 5" id="KW-0808">Transferase</keyword>
<feature type="binding site" evidence="5">
    <location>
        <position position="56"/>
    </location>
    <ligand>
        <name>S-adenosyl-L-methionine</name>
        <dbReference type="ChEBI" id="CHEBI:59789"/>
    </ligand>
</feature>
<evidence type="ECO:0000313" key="7">
    <source>
        <dbReference type="EMBL" id="GAA2087038.1"/>
    </source>
</evidence>
<evidence type="ECO:0000256" key="1">
    <source>
        <dbReference type="ARBA" id="ARBA00022603"/>
    </source>
</evidence>
<dbReference type="Pfam" id="PF00398">
    <property type="entry name" value="RrnaAD"/>
    <property type="match status" value="1"/>
</dbReference>
<keyword evidence="1 5" id="KW-0489">Methyltransferase</keyword>
<keyword evidence="4 5" id="KW-0694">RNA-binding</keyword>
<evidence type="ECO:0000256" key="2">
    <source>
        <dbReference type="ARBA" id="ARBA00022679"/>
    </source>
</evidence>
<gene>
    <name evidence="7" type="ORF">GCM10009823_01190</name>
</gene>
<name>A0ABN2W9U4_9MICO</name>
<reference evidence="7 8" key="1">
    <citation type="journal article" date="2019" name="Int. J. Syst. Evol. Microbiol.">
        <title>The Global Catalogue of Microorganisms (GCM) 10K type strain sequencing project: providing services to taxonomists for standard genome sequencing and annotation.</title>
        <authorList>
            <consortium name="The Broad Institute Genomics Platform"/>
            <consortium name="The Broad Institute Genome Sequencing Center for Infectious Disease"/>
            <person name="Wu L."/>
            <person name="Ma J."/>
        </authorList>
    </citation>
    <scope>NUCLEOTIDE SEQUENCE [LARGE SCALE GENOMIC DNA]</scope>
    <source>
        <strain evidence="7 8">JCM 15900</strain>
    </source>
</reference>
<proteinExistence type="inferred from homology"/>
<sequence>MVRRTSHRRNPHNLRPAASVYGGRHELGQNFLVHTPTLDTLTSLVAETSGPVLEIGAGDGALTHRLAGLNRPLTAIDVDEHRVRALRRSLPDAVRVEWADVMRHPLRAPVLVGNLPFHLTTPVLRRLLRLRSWHEAVLLLQWEVARKRAGVGGRTLMSVQAGPWFEFDIVGRVPARAFRPVPSVDGGILRIRRRTAPLVPAEARGEYAAFAHRVFTGAGGSLPRVLQRATQHPVRQVRVALAEAGAAESSLPRDLTPEQWAVLFARLR</sequence>
<dbReference type="InterPro" id="IPR029063">
    <property type="entry name" value="SAM-dependent_MTases_sf"/>
</dbReference>
<dbReference type="PROSITE" id="PS51689">
    <property type="entry name" value="SAM_RNA_A_N6_MT"/>
    <property type="match status" value="1"/>
</dbReference>
<keyword evidence="8" id="KW-1185">Reference proteome</keyword>
<feature type="binding site" evidence="5">
    <location>
        <position position="100"/>
    </location>
    <ligand>
        <name>S-adenosyl-L-methionine</name>
        <dbReference type="ChEBI" id="CHEBI:59789"/>
    </ligand>
</feature>
<dbReference type="SUPFAM" id="SSF53335">
    <property type="entry name" value="S-adenosyl-L-methionine-dependent methyltransferases"/>
    <property type="match status" value="1"/>
</dbReference>
<accession>A0ABN2W9U4</accession>
<feature type="binding site" evidence="5">
    <location>
        <position position="77"/>
    </location>
    <ligand>
        <name>S-adenosyl-L-methionine</name>
        <dbReference type="ChEBI" id="CHEBI:59789"/>
    </ligand>
</feature>
<dbReference type="PANTHER" id="PTHR11727:SF7">
    <property type="entry name" value="DIMETHYLADENOSINE TRANSFERASE-RELATED"/>
    <property type="match status" value="1"/>
</dbReference>
<dbReference type="SMART" id="SM00650">
    <property type="entry name" value="rADc"/>
    <property type="match status" value="1"/>
</dbReference>
<feature type="binding site" evidence="5">
    <location>
        <position position="30"/>
    </location>
    <ligand>
        <name>S-adenosyl-L-methionine</name>
        <dbReference type="ChEBI" id="CHEBI:59789"/>
    </ligand>
</feature>
<comment type="caution">
    <text evidence="7">The sequence shown here is derived from an EMBL/GenBank/DDBJ whole genome shotgun (WGS) entry which is preliminary data.</text>
</comment>
<organism evidence="7 8">
    <name type="scientific">Brevibacterium salitolerans</name>
    <dbReference type="NCBI Taxonomy" id="1403566"/>
    <lineage>
        <taxon>Bacteria</taxon>
        <taxon>Bacillati</taxon>
        <taxon>Actinomycetota</taxon>
        <taxon>Actinomycetes</taxon>
        <taxon>Micrococcales</taxon>
        <taxon>Brevibacteriaceae</taxon>
        <taxon>Brevibacterium</taxon>
    </lineage>
</organism>
<dbReference type="Gene3D" id="3.40.50.150">
    <property type="entry name" value="Vaccinia Virus protein VP39"/>
    <property type="match status" value="1"/>
</dbReference>
<dbReference type="InterPro" id="IPR020598">
    <property type="entry name" value="rRNA_Ade_methylase_Trfase_N"/>
</dbReference>
<dbReference type="EMBL" id="BAAAPZ010000001">
    <property type="protein sequence ID" value="GAA2087038.1"/>
    <property type="molecule type" value="Genomic_DNA"/>
</dbReference>
<protein>
    <recommendedName>
        <fullName evidence="6">Ribosomal RNA adenine methylase transferase N-terminal domain-containing protein</fullName>
    </recommendedName>
</protein>
<dbReference type="PANTHER" id="PTHR11727">
    <property type="entry name" value="DIMETHYLADENOSINE TRANSFERASE"/>
    <property type="match status" value="1"/>
</dbReference>
<evidence type="ECO:0000256" key="5">
    <source>
        <dbReference type="PROSITE-ProRule" id="PRU01026"/>
    </source>
</evidence>
<evidence type="ECO:0000256" key="3">
    <source>
        <dbReference type="ARBA" id="ARBA00022691"/>
    </source>
</evidence>
<dbReference type="NCBIfam" id="NF000499">
    <property type="entry name" value="Erm23S_rRNA_broad"/>
    <property type="match status" value="1"/>
</dbReference>
<evidence type="ECO:0000256" key="4">
    <source>
        <dbReference type="ARBA" id="ARBA00022884"/>
    </source>
</evidence>
<dbReference type="Proteomes" id="UP001500984">
    <property type="component" value="Unassembled WGS sequence"/>
</dbReference>
<comment type="similarity">
    <text evidence="5">Belongs to the class I-like SAM-binding methyltransferase superfamily. rRNA adenine N(6)-methyltransferase family.</text>
</comment>
<feature type="binding site" evidence="5">
    <location>
        <position position="114"/>
    </location>
    <ligand>
        <name>S-adenosyl-L-methionine</name>
        <dbReference type="ChEBI" id="CHEBI:59789"/>
    </ligand>
</feature>
<dbReference type="InterPro" id="IPR001737">
    <property type="entry name" value="KsgA/Erm"/>
</dbReference>
<evidence type="ECO:0000259" key="6">
    <source>
        <dbReference type="SMART" id="SM00650"/>
    </source>
</evidence>